<reference evidence="1 2" key="1">
    <citation type="submission" date="2015-03" db="EMBL/GenBank/DDBJ databases">
        <authorList>
            <person name="Murphy D."/>
        </authorList>
    </citation>
    <scope>NUCLEOTIDE SEQUENCE [LARGE SCALE GENOMIC DNA]</scope>
    <source>
        <strain evidence="1 2">OL-4</strain>
    </source>
</reference>
<accession>A0A0E4GBP1</accession>
<proteinExistence type="predicted"/>
<dbReference type="OrthoDB" id="2081580at2"/>
<dbReference type="RefSeq" id="WP_046497962.1">
    <property type="nucleotide sequence ID" value="NZ_CGIH01000029.1"/>
</dbReference>
<keyword evidence="2" id="KW-1185">Reference proteome</keyword>
<gene>
    <name evidence="1" type="ORF">1828</name>
</gene>
<dbReference type="AlphaFoldDB" id="A0A0E4GBP1"/>
<dbReference type="Proteomes" id="UP000045545">
    <property type="component" value="Unassembled WGS sequence"/>
</dbReference>
<dbReference type="STRING" id="690567.1828"/>
<protein>
    <submittedName>
        <fullName evidence="1">Uncharacterized</fullName>
    </submittedName>
</protein>
<dbReference type="EMBL" id="CGIH01000029">
    <property type="protein sequence ID" value="CFX76579.1"/>
    <property type="molecule type" value="Genomic_DNA"/>
</dbReference>
<sequence>MEQELFGIASTVLGKKEWQELEKRADLVGTDQLLNEILEKRLWSNAEIAWVLKLMVFYYGKKDNLLKKMPVERLFLNMVDVLRTYFLIIDNEDPELDDNVRAYISSKLADSTWGINQRTRGYLEKI</sequence>
<evidence type="ECO:0000313" key="1">
    <source>
        <dbReference type="EMBL" id="CFX76579.1"/>
    </source>
</evidence>
<name>A0A0E4GBP1_9FIRM</name>
<organism evidence="1 2">
    <name type="scientific">Syntrophomonas zehnderi OL-4</name>
    <dbReference type="NCBI Taxonomy" id="690567"/>
    <lineage>
        <taxon>Bacteria</taxon>
        <taxon>Bacillati</taxon>
        <taxon>Bacillota</taxon>
        <taxon>Clostridia</taxon>
        <taxon>Eubacteriales</taxon>
        <taxon>Syntrophomonadaceae</taxon>
        <taxon>Syntrophomonas</taxon>
    </lineage>
</organism>
<evidence type="ECO:0000313" key="2">
    <source>
        <dbReference type="Proteomes" id="UP000045545"/>
    </source>
</evidence>